<dbReference type="Proteomes" id="UP000005239">
    <property type="component" value="Unassembled WGS sequence"/>
</dbReference>
<name>A0A2A6BRL4_PRIPA</name>
<evidence type="ECO:0000313" key="1">
    <source>
        <dbReference type="EnsemblMetazoa" id="PPA24742.1"/>
    </source>
</evidence>
<dbReference type="EnsemblMetazoa" id="PPA24742.1">
    <property type="protein sequence ID" value="PPA24742.1"/>
    <property type="gene ID" value="WBGene00114296"/>
</dbReference>
<sequence>MITRLLLPLLCLLELTQLIAGEPQKGNRVVPLSAKARSTSGAPKGSCNSWRPGDCDAALCGGFCEARFMRSTSILRNHYLTYYFYIFVHLELIHANTYSKLNYLMDRIVRTSEFGIEVIHSFCDLRKRFYDRELEGDRSLKSCSCFKDRLCSVIGATGCRSYATLNSFAQRLVRQWSSEGARLGLTYKEDKKRHMQLIFGNSLFCCHSSTPRPRALALRRSDSAHVRLPYPLLIIVAGMWRIL</sequence>
<dbReference type="AlphaFoldDB" id="A0A2A6BRL4"/>
<protein>
    <submittedName>
        <fullName evidence="1">Uncharacterized protein</fullName>
    </submittedName>
</protein>
<dbReference type="OrthoDB" id="5794420at2759"/>
<reference evidence="2" key="1">
    <citation type="journal article" date="2008" name="Nat. Genet.">
        <title>The Pristionchus pacificus genome provides a unique perspective on nematode lifestyle and parasitism.</title>
        <authorList>
            <person name="Dieterich C."/>
            <person name="Clifton S.W."/>
            <person name="Schuster L.N."/>
            <person name="Chinwalla A."/>
            <person name="Delehaunty K."/>
            <person name="Dinkelacker I."/>
            <person name="Fulton L."/>
            <person name="Fulton R."/>
            <person name="Godfrey J."/>
            <person name="Minx P."/>
            <person name="Mitreva M."/>
            <person name="Roeseler W."/>
            <person name="Tian H."/>
            <person name="Witte H."/>
            <person name="Yang S.P."/>
            <person name="Wilson R.K."/>
            <person name="Sommer R.J."/>
        </authorList>
    </citation>
    <scope>NUCLEOTIDE SEQUENCE [LARGE SCALE GENOMIC DNA]</scope>
    <source>
        <strain evidence="2">PS312</strain>
    </source>
</reference>
<accession>A0A2A6BRL4</accession>
<gene>
    <name evidence="1" type="primary">WBGene00114296</name>
</gene>
<organism evidence="1 2">
    <name type="scientific">Pristionchus pacificus</name>
    <name type="common">Parasitic nematode worm</name>
    <dbReference type="NCBI Taxonomy" id="54126"/>
    <lineage>
        <taxon>Eukaryota</taxon>
        <taxon>Metazoa</taxon>
        <taxon>Ecdysozoa</taxon>
        <taxon>Nematoda</taxon>
        <taxon>Chromadorea</taxon>
        <taxon>Rhabditida</taxon>
        <taxon>Rhabditina</taxon>
        <taxon>Diplogasteromorpha</taxon>
        <taxon>Diplogasteroidea</taxon>
        <taxon>Neodiplogasteridae</taxon>
        <taxon>Pristionchus</taxon>
    </lineage>
</organism>
<accession>A0A8R1UF13</accession>
<keyword evidence="2" id="KW-1185">Reference proteome</keyword>
<evidence type="ECO:0000313" key="2">
    <source>
        <dbReference type="Proteomes" id="UP000005239"/>
    </source>
</evidence>
<proteinExistence type="predicted"/>
<reference evidence="1" key="2">
    <citation type="submission" date="2022-06" db="UniProtKB">
        <authorList>
            <consortium name="EnsemblMetazoa"/>
        </authorList>
    </citation>
    <scope>IDENTIFICATION</scope>
    <source>
        <strain evidence="1">PS312</strain>
    </source>
</reference>